<evidence type="ECO:0000259" key="4">
    <source>
        <dbReference type="SMART" id="SM00864"/>
    </source>
</evidence>
<dbReference type="GO" id="GO:0005737">
    <property type="term" value="C:cytoplasm"/>
    <property type="evidence" value="ECO:0007669"/>
    <property type="project" value="TreeGrafter"/>
</dbReference>
<dbReference type="CDD" id="cd02201">
    <property type="entry name" value="FtsZ_type1"/>
    <property type="match status" value="1"/>
</dbReference>
<dbReference type="SUPFAM" id="SSF52490">
    <property type="entry name" value="Tubulin nucleotide-binding domain-like"/>
    <property type="match status" value="1"/>
</dbReference>
<dbReference type="GO" id="GO:0005525">
    <property type="term" value="F:GTP binding"/>
    <property type="evidence" value="ECO:0007669"/>
    <property type="project" value="UniProtKB-KW"/>
</dbReference>
<evidence type="ECO:0000256" key="2">
    <source>
        <dbReference type="ARBA" id="ARBA00022741"/>
    </source>
</evidence>
<protein>
    <recommendedName>
        <fullName evidence="4">Tubulin/FtsZ GTPase domain-containing protein</fullName>
    </recommendedName>
</protein>
<accession>A0A3R9R059</accession>
<evidence type="ECO:0000256" key="1">
    <source>
        <dbReference type="ARBA" id="ARBA00009690"/>
    </source>
</evidence>
<dbReference type="InterPro" id="IPR045061">
    <property type="entry name" value="FtsZ/CetZ"/>
</dbReference>
<keyword evidence="3" id="KW-0342">GTP-binding</keyword>
<dbReference type="FunFam" id="3.40.50.1440:FF:000052">
    <property type="entry name" value="Tubulin/FtsZ GTPase"/>
    <property type="match status" value="1"/>
</dbReference>
<organism evidence="5 6">
    <name type="scientific">Candidatus Korarchaeum cryptofilum</name>
    <dbReference type="NCBI Taxonomy" id="498846"/>
    <lineage>
        <taxon>Archaea</taxon>
        <taxon>Thermoproteota</taxon>
        <taxon>Candidatus Korarchaeia</taxon>
        <taxon>Candidatus Korarchaeales</taxon>
        <taxon>Candidatus Korarchaeaceae</taxon>
        <taxon>Candidatus Korarchaeum</taxon>
    </lineage>
</organism>
<comment type="caution">
    <text evidence="5">The sequence shown here is derived from an EMBL/GenBank/DDBJ whole genome shotgun (WGS) entry which is preliminary data.</text>
</comment>
<evidence type="ECO:0000313" key="5">
    <source>
        <dbReference type="EMBL" id="RSN70883.1"/>
    </source>
</evidence>
<keyword evidence="2" id="KW-0547">Nucleotide-binding</keyword>
<dbReference type="GO" id="GO:0003924">
    <property type="term" value="F:GTPase activity"/>
    <property type="evidence" value="ECO:0007669"/>
    <property type="project" value="InterPro"/>
</dbReference>
<proteinExistence type="inferred from homology"/>
<dbReference type="PRINTS" id="PR00423">
    <property type="entry name" value="CELLDVISFTSZ"/>
</dbReference>
<evidence type="ECO:0000313" key="6">
    <source>
        <dbReference type="Proteomes" id="UP000278149"/>
    </source>
</evidence>
<dbReference type="GO" id="GO:0051301">
    <property type="term" value="P:cell division"/>
    <property type="evidence" value="ECO:0007669"/>
    <property type="project" value="TreeGrafter"/>
</dbReference>
<dbReference type="InterPro" id="IPR000158">
    <property type="entry name" value="Cell_div_FtsZ"/>
</dbReference>
<dbReference type="PANTHER" id="PTHR30314">
    <property type="entry name" value="CELL DIVISION PROTEIN FTSZ-RELATED"/>
    <property type="match status" value="1"/>
</dbReference>
<dbReference type="InterPro" id="IPR008280">
    <property type="entry name" value="Tub_FtsZ_C"/>
</dbReference>
<dbReference type="SUPFAM" id="SSF55307">
    <property type="entry name" value="Tubulin C-terminal domain-like"/>
    <property type="match status" value="1"/>
</dbReference>
<gene>
    <name evidence="5" type="ORF">D9Q81_00300</name>
</gene>
<dbReference type="Proteomes" id="UP000278149">
    <property type="component" value="Unassembled WGS sequence"/>
</dbReference>
<name>A0A3R9R059_9CREN</name>
<dbReference type="AlphaFoldDB" id="A0A3R9R059"/>
<reference evidence="5 6" key="1">
    <citation type="submission" date="2018-10" db="EMBL/GenBank/DDBJ databases">
        <title>Co-occurring genomic capacity for anaerobic methane metabolism and dissimilatory sulfite reduction discovered in the Korarchaeota.</title>
        <authorList>
            <person name="Mckay L.J."/>
            <person name="Dlakic M."/>
            <person name="Fields M.W."/>
            <person name="Delmont T.O."/>
            <person name="Eren A.M."/>
            <person name="Jay Z.J."/>
            <person name="Klingelsmith K.B."/>
            <person name="Rusch D.B."/>
            <person name="Inskeep W.P."/>
        </authorList>
    </citation>
    <scope>NUCLEOTIDE SEQUENCE [LARGE SCALE GENOMIC DNA]</scope>
    <source>
        <strain evidence="5 6">WS</strain>
    </source>
</reference>
<dbReference type="Pfam" id="PF00091">
    <property type="entry name" value="Tubulin"/>
    <property type="match status" value="1"/>
</dbReference>
<dbReference type="PANTHER" id="PTHR30314:SF3">
    <property type="entry name" value="MITOCHONDRIAL DIVISION PROTEIN FSZA"/>
    <property type="match status" value="1"/>
</dbReference>
<dbReference type="InterPro" id="IPR036525">
    <property type="entry name" value="Tubulin/FtsZ_GTPase_sf"/>
</dbReference>
<dbReference type="RefSeq" id="WP_125740356.1">
    <property type="nucleotide sequence ID" value="NZ_RCOR01000002.1"/>
</dbReference>
<dbReference type="EMBL" id="RCOR01000002">
    <property type="protein sequence ID" value="RSN70883.1"/>
    <property type="molecule type" value="Genomic_DNA"/>
</dbReference>
<dbReference type="Gene3D" id="3.40.50.1440">
    <property type="entry name" value="Tubulin/FtsZ, GTPase domain"/>
    <property type="match status" value="1"/>
</dbReference>
<dbReference type="InterPro" id="IPR003008">
    <property type="entry name" value="Tubulin_FtsZ_GTPase"/>
</dbReference>
<dbReference type="SMART" id="SM00864">
    <property type="entry name" value="Tubulin"/>
    <property type="match status" value="1"/>
</dbReference>
<comment type="similarity">
    <text evidence="1">Belongs to the FtsZ family.</text>
</comment>
<feature type="domain" description="Tubulin/FtsZ GTPase" evidence="4">
    <location>
        <begin position="18"/>
        <end position="214"/>
    </location>
</feature>
<dbReference type="GO" id="GO:0032153">
    <property type="term" value="C:cell division site"/>
    <property type="evidence" value="ECO:0007669"/>
    <property type="project" value="TreeGrafter"/>
</dbReference>
<evidence type="ECO:0000256" key="3">
    <source>
        <dbReference type="ARBA" id="ARBA00023134"/>
    </source>
</evidence>
<sequence length="337" mass="36581">MASSRAGLPTRFEEIPTKITVLGVGGAGIKAIDSLARSGMELAKLVALDSDLNALRQVKAHEIIQVGENTLRGRGSGGDISLAQKAVDEDLDKVIRTLDVCDLLIAVAGLGGGMGSGGLPYLLRAIRDQYGDKAPAMISIVTIPFRYEGQTKMKNVQSGLREIVVVNDSVVVNMNDVLLEKFGEMPAQVAYSRMDNILKMAINYIVEMLDPRDTLQRLDFPDLKGMIERSGIGFIGIGSHRSVRKAVESAIDTRLLDANPTSASGYLLYIKIPPTASLSEVIDGPRLITEKYDVERISFGARLNPMLRTPESFVYATGVDSPFVKDMIGDVKELLRE</sequence>